<proteinExistence type="predicted"/>
<name>A0A6B2HAJ2_9BACT</name>
<dbReference type="EMBL" id="JAAEAA010000025">
    <property type="protein sequence ID" value="NDK57350.1"/>
    <property type="molecule type" value="Genomic_DNA"/>
</dbReference>
<reference evidence="1 2" key="1">
    <citation type="submission" date="2020-01" db="EMBL/GenBank/DDBJ databases">
        <authorList>
            <person name="Kim M.K."/>
        </authorList>
    </citation>
    <scope>NUCLEOTIDE SEQUENCE [LARGE SCALE GENOMIC DNA]</scope>
    <source>
        <strain evidence="1 2">BT213</strain>
    </source>
</reference>
<protein>
    <submittedName>
        <fullName evidence="1">Uncharacterized protein</fullName>
    </submittedName>
</protein>
<evidence type="ECO:0000313" key="2">
    <source>
        <dbReference type="Proteomes" id="UP000478546"/>
    </source>
</evidence>
<organism evidence="1 2">
    <name type="scientific">Pontibacter fetidus</name>
    <dbReference type="NCBI Taxonomy" id="2700082"/>
    <lineage>
        <taxon>Bacteria</taxon>
        <taxon>Pseudomonadati</taxon>
        <taxon>Bacteroidota</taxon>
        <taxon>Cytophagia</taxon>
        <taxon>Cytophagales</taxon>
        <taxon>Hymenobacteraceae</taxon>
        <taxon>Pontibacter</taxon>
    </lineage>
</organism>
<accession>A0A6B2HAJ2</accession>
<dbReference type="AlphaFoldDB" id="A0A6B2HAJ2"/>
<evidence type="ECO:0000313" key="1">
    <source>
        <dbReference type="EMBL" id="NDK57350.1"/>
    </source>
</evidence>
<gene>
    <name evidence="1" type="ORF">GWO68_15610</name>
</gene>
<dbReference type="RefSeq" id="WP_162347413.1">
    <property type="nucleotide sequence ID" value="NZ_JAAEAA010000025.1"/>
</dbReference>
<dbReference type="Proteomes" id="UP000478546">
    <property type="component" value="Unassembled WGS sequence"/>
</dbReference>
<sequence length="401" mass="46487">MSKLYLENFLRFPVSIGKIYLFISLIFLPIPSFSQIQEVLNEKQIEKFKVNPQTILKDYNFGSNSKDTLVLKYSLGCFLNNGLRTADSLHKVVILPHNHVLQVREGIVFEFQLAQHSLLKKNQLFDSNKFRLNDQINQSTTLSLNENINKFNTVLFPSAISVPNILPKFIPNPIPIIQNVEQVTEGAKDFFEHHKGELNHARQQLSRYTNRLDSIGDLREVKGRFLFLNPLKNRPWRERVKLDMLVRYSNQEQFHLDIGPNLAWNLTDIFSLGTGFQYRISFNEKDKIWLNTDDKVMGHFSYLDSKIMNGFFGRIQFENLYNVVPRSTPLNNLESSQNKWVKGFSLGLGKTYTFYKSVSGYALAQYNLLHQHNKTPYLHPFQASIGFFVMANQLAVNLKAK</sequence>
<keyword evidence="2" id="KW-1185">Reference proteome</keyword>
<comment type="caution">
    <text evidence="1">The sequence shown here is derived from an EMBL/GenBank/DDBJ whole genome shotgun (WGS) entry which is preliminary data.</text>
</comment>